<evidence type="ECO:0000259" key="4">
    <source>
        <dbReference type="Pfam" id="PF22062"/>
    </source>
</evidence>
<dbReference type="GO" id="GO:0005658">
    <property type="term" value="C:alpha DNA polymerase:primase complex"/>
    <property type="evidence" value="ECO:0007669"/>
    <property type="project" value="TreeGrafter"/>
</dbReference>
<feature type="domain" description="DNA polymerase alpha subunit B OB" evidence="4">
    <location>
        <begin position="72"/>
        <end position="175"/>
    </location>
</feature>
<feature type="region of interest" description="Disordered" evidence="3">
    <location>
        <begin position="36"/>
        <end position="55"/>
    </location>
</feature>
<dbReference type="InterPro" id="IPR016722">
    <property type="entry name" value="DNA_pol_alpha_bsu"/>
</dbReference>
<accession>A0AA38PPZ1</accession>
<dbReference type="EMBL" id="MU802438">
    <property type="protein sequence ID" value="KAJ3979201.1"/>
    <property type="molecule type" value="Genomic_DNA"/>
</dbReference>
<evidence type="ECO:0000256" key="1">
    <source>
        <dbReference type="ARBA" id="ARBA00004123"/>
    </source>
</evidence>
<keyword evidence="2" id="KW-0539">Nucleus</keyword>
<evidence type="ECO:0000256" key="2">
    <source>
        <dbReference type="ARBA" id="ARBA00023242"/>
    </source>
</evidence>
<protein>
    <recommendedName>
        <fullName evidence="4">DNA polymerase alpha subunit B OB domain-containing protein</fullName>
    </recommendedName>
</protein>
<comment type="caution">
    <text evidence="5">The sequence shown here is derived from an EMBL/GenBank/DDBJ whole genome shotgun (WGS) entry which is preliminary data.</text>
</comment>
<evidence type="ECO:0000313" key="5">
    <source>
        <dbReference type="EMBL" id="KAJ3979201.1"/>
    </source>
</evidence>
<dbReference type="InterPro" id="IPR054300">
    <property type="entry name" value="OB_DPOA2"/>
</dbReference>
<evidence type="ECO:0000313" key="6">
    <source>
        <dbReference type="Proteomes" id="UP001163850"/>
    </source>
</evidence>
<organism evidence="5 6">
    <name type="scientific">Lentinula detonsa</name>
    <dbReference type="NCBI Taxonomy" id="2804962"/>
    <lineage>
        <taxon>Eukaryota</taxon>
        <taxon>Fungi</taxon>
        <taxon>Dikarya</taxon>
        <taxon>Basidiomycota</taxon>
        <taxon>Agaricomycotina</taxon>
        <taxon>Agaricomycetes</taxon>
        <taxon>Agaricomycetidae</taxon>
        <taxon>Agaricales</taxon>
        <taxon>Marasmiineae</taxon>
        <taxon>Omphalotaceae</taxon>
        <taxon>Lentinula</taxon>
    </lineage>
</organism>
<dbReference type="PANTHER" id="PTHR23061">
    <property type="entry name" value="DNA POLYMERASE 2 ALPHA 70 KDA SUBUNIT"/>
    <property type="match status" value="1"/>
</dbReference>
<reference evidence="5" key="1">
    <citation type="submission" date="2022-08" db="EMBL/GenBank/DDBJ databases">
        <authorList>
            <consortium name="DOE Joint Genome Institute"/>
            <person name="Min B."/>
            <person name="Riley R."/>
            <person name="Sierra-Patev S."/>
            <person name="Naranjo-Ortiz M."/>
            <person name="Looney B."/>
            <person name="Konkel Z."/>
            <person name="Slot J.C."/>
            <person name="Sakamoto Y."/>
            <person name="Steenwyk J.L."/>
            <person name="Rokas A."/>
            <person name="Carro J."/>
            <person name="Camarero S."/>
            <person name="Ferreira P."/>
            <person name="Molpeceres G."/>
            <person name="Ruiz-Duenas F.J."/>
            <person name="Serrano A."/>
            <person name="Henrissat B."/>
            <person name="Drula E."/>
            <person name="Hughes K.W."/>
            <person name="Mata J.L."/>
            <person name="Ishikawa N.K."/>
            <person name="Vargas-Isla R."/>
            <person name="Ushijima S."/>
            <person name="Smith C.A."/>
            <person name="Ahrendt S."/>
            <person name="Andreopoulos W."/>
            <person name="He G."/>
            <person name="Labutti K."/>
            <person name="Lipzen A."/>
            <person name="Ng V."/>
            <person name="Sandor L."/>
            <person name="Barry K."/>
            <person name="Martinez A.T."/>
            <person name="Xiao Y."/>
            <person name="Gibbons J.G."/>
            <person name="Terashima K."/>
            <person name="Hibbett D.S."/>
            <person name="Grigoriev I.V."/>
        </authorList>
    </citation>
    <scope>NUCLEOTIDE SEQUENCE</scope>
    <source>
        <strain evidence="5">TFB7829</strain>
    </source>
</reference>
<gene>
    <name evidence="5" type="ORF">F5890DRAFT_1478726</name>
</gene>
<evidence type="ECO:0000256" key="3">
    <source>
        <dbReference type="SAM" id="MobiDB-lite"/>
    </source>
</evidence>
<comment type="subcellular location">
    <subcellularLocation>
        <location evidence="1">Nucleus</location>
    </subcellularLocation>
</comment>
<dbReference type="GO" id="GO:0006270">
    <property type="term" value="P:DNA replication initiation"/>
    <property type="evidence" value="ECO:0007669"/>
    <property type="project" value="TreeGrafter"/>
</dbReference>
<dbReference type="AlphaFoldDB" id="A0AA38PPZ1"/>
<dbReference type="PANTHER" id="PTHR23061:SF12">
    <property type="entry name" value="DNA POLYMERASE ALPHA SUBUNIT B"/>
    <property type="match status" value="1"/>
</dbReference>
<dbReference type="Proteomes" id="UP001163850">
    <property type="component" value="Unassembled WGS sequence"/>
</dbReference>
<sequence length="186" mass="20220">MHAAQQVARPLIKIEPDAVNIIEILAGPRGLRIPGPSRVNFRGSKTMQSPRKSEPADICLKGSAKEAKASKEMAELIQQHHGIQELNDAVNLTDEEVFVIGRIVHDLDSDAKLTESTLALETSRRLSDHSGKRILVRFHPALRIRGGAQGAGGLGFFPGAVVALKGRNSGTGHFIIIEYPYILNFT</sequence>
<name>A0AA38PPZ1_9AGAR</name>
<proteinExistence type="predicted"/>
<dbReference type="Pfam" id="PF22062">
    <property type="entry name" value="OB_DPOA2"/>
    <property type="match status" value="1"/>
</dbReference>